<name>A0A371INX6_9FIRM</name>
<evidence type="ECO:0000313" key="2">
    <source>
        <dbReference type="Proteomes" id="UP000093352"/>
    </source>
</evidence>
<gene>
    <name evidence="1" type="ORF">BBG48_000245</name>
</gene>
<comment type="caution">
    <text evidence="1">The sequence shown here is derived from an EMBL/GenBank/DDBJ whole genome shotgun (WGS) entry which is preliminary data.</text>
</comment>
<dbReference type="AlphaFoldDB" id="A0A371INX6"/>
<dbReference type="Proteomes" id="UP000093352">
    <property type="component" value="Unassembled WGS sequence"/>
</dbReference>
<accession>A0A371INX6</accession>
<organism evidence="1 2">
    <name type="scientific">Criibacterium bergeronii</name>
    <dbReference type="NCBI Taxonomy" id="1871336"/>
    <lineage>
        <taxon>Bacteria</taxon>
        <taxon>Bacillati</taxon>
        <taxon>Bacillota</taxon>
        <taxon>Clostridia</taxon>
        <taxon>Peptostreptococcales</taxon>
        <taxon>Filifactoraceae</taxon>
        <taxon>Criibacterium</taxon>
    </lineage>
</organism>
<proteinExistence type="predicted"/>
<reference evidence="1 2" key="1">
    <citation type="journal article" date="2016" name="Genome Announc.">
        <title>Draft Genome Sequence of Criibacterium bergeronii gen. nov., sp. nov., Strain CCRI-22567T, Isolated from a Vaginal Sample from a Woman with Bacterial Vaginosis.</title>
        <authorList>
            <person name="Maheux A.F."/>
            <person name="Berube E."/>
            <person name="Boudreau D.K."/>
            <person name="Raymond F."/>
            <person name="Corbeil J."/>
            <person name="Roy P.H."/>
            <person name="Boissinot M."/>
            <person name="Omar R.F."/>
        </authorList>
    </citation>
    <scope>NUCLEOTIDE SEQUENCE [LARGE SCALE GENOMIC DNA]</scope>
    <source>
        <strain evidence="1 2">CCRI-22567</strain>
    </source>
</reference>
<sequence length="70" mass="8215">MDLKKFSYELIGKNPAYVQEYLSKLGYLVKIQALEPKKDKEILTDEITINLKEETENTITIITSKFKKYI</sequence>
<protein>
    <submittedName>
        <fullName evidence="1">Peptidase</fullName>
    </submittedName>
</protein>
<keyword evidence="2" id="KW-1185">Reference proteome</keyword>
<dbReference type="EMBL" id="MBEW02000001">
    <property type="protein sequence ID" value="RDY22183.1"/>
    <property type="molecule type" value="Genomic_DNA"/>
</dbReference>
<evidence type="ECO:0000313" key="1">
    <source>
        <dbReference type="EMBL" id="RDY22183.1"/>
    </source>
</evidence>
<dbReference type="RefSeq" id="WP_068911496.1">
    <property type="nucleotide sequence ID" value="NZ_MBEW02000001.1"/>
</dbReference>
<dbReference type="STRING" id="1871336.BBG48_00540"/>